<reference evidence="1" key="2">
    <citation type="submission" date="2021-02" db="EMBL/GenBank/DDBJ databases">
        <authorList>
            <person name="Kimball J.A."/>
            <person name="Haas M.W."/>
            <person name="Macchietto M."/>
            <person name="Kono T."/>
            <person name="Duquette J."/>
            <person name="Shao M."/>
        </authorList>
    </citation>
    <scope>NUCLEOTIDE SEQUENCE</scope>
    <source>
        <tissue evidence="1">Fresh leaf tissue</tissue>
    </source>
</reference>
<dbReference type="EMBL" id="JAAALK010000286">
    <property type="protein sequence ID" value="KAG8061852.1"/>
    <property type="molecule type" value="Genomic_DNA"/>
</dbReference>
<organism evidence="1 2">
    <name type="scientific">Zizania palustris</name>
    <name type="common">Northern wild rice</name>
    <dbReference type="NCBI Taxonomy" id="103762"/>
    <lineage>
        <taxon>Eukaryota</taxon>
        <taxon>Viridiplantae</taxon>
        <taxon>Streptophyta</taxon>
        <taxon>Embryophyta</taxon>
        <taxon>Tracheophyta</taxon>
        <taxon>Spermatophyta</taxon>
        <taxon>Magnoliopsida</taxon>
        <taxon>Liliopsida</taxon>
        <taxon>Poales</taxon>
        <taxon>Poaceae</taxon>
        <taxon>BOP clade</taxon>
        <taxon>Oryzoideae</taxon>
        <taxon>Oryzeae</taxon>
        <taxon>Zizaniinae</taxon>
        <taxon>Zizania</taxon>
    </lineage>
</organism>
<evidence type="ECO:0000313" key="1">
    <source>
        <dbReference type="EMBL" id="KAG8061852.1"/>
    </source>
</evidence>
<reference evidence="1" key="1">
    <citation type="journal article" date="2021" name="bioRxiv">
        <title>Whole Genome Assembly and Annotation of Northern Wild Rice, Zizania palustris L., Supports a Whole Genome Duplication in the Zizania Genus.</title>
        <authorList>
            <person name="Haas M."/>
            <person name="Kono T."/>
            <person name="Macchietto M."/>
            <person name="Millas R."/>
            <person name="McGilp L."/>
            <person name="Shao M."/>
            <person name="Duquette J."/>
            <person name="Hirsch C.N."/>
            <person name="Kimball J."/>
        </authorList>
    </citation>
    <scope>NUCLEOTIDE SEQUENCE</scope>
    <source>
        <tissue evidence="1">Fresh leaf tissue</tissue>
    </source>
</reference>
<comment type="caution">
    <text evidence="1">The sequence shown here is derived from an EMBL/GenBank/DDBJ whole genome shotgun (WGS) entry which is preliminary data.</text>
</comment>
<protein>
    <submittedName>
        <fullName evidence="1">Uncharacterized protein</fullName>
    </submittedName>
</protein>
<gene>
    <name evidence="1" type="ORF">GUJ93_ZPchr0003g18520</name>
</gene>
<accession>A0A8J5SEZ5</accession>
<sequence length="144" mass="15973">MLLKKTSIRFFLGGFRALGAVRLQLGAHKVAGFHGGGVTCGSELQVRHQRSMRVSSIGRTRMEVRRLHAHGIEIRAASLHSCEGAWWLQWPWRGTYVGTYIASYTFYVPVTASVVFNAIPAGVATSATKSVMELLSTKWFCESR</sequence>
<evidence type="ECO:0000313" key="2">
    <source>
        <dbReference type="Proteomes" id="UP000729402"/>
    </source>
</evidence>
<proteinExistence type="predicted"/>
<name>A0A8J5SEZ5_ZIZPA</name>
<dbReference type="AlphaFoldDB" id="A0A8J5SEZ5"/>
<keyword evidence="2" id="KW-1185">Reference proteome</keyword>
<dbReference type="Proteomes" id="UP000729402">
    <property type="component" value="Unassembled WGS sequence"/>
</dbReference>